<evidence type="ECO:0000313" key="2">
    <source>
        <dbReference type="EMBL" id="MBK0397417.1"/>
    </source>
</evidence>
<accession>A0ABS1BVX6</accession>
<evidence type="ECO:0000259" key="1">
    <source>
        <dbReference type="Pfam" id="PF01494"/>
    </source>
</evidence>
<dbReference type="InterPro" id="IPR050816">
    <property type="entry name" value="Flavin-dep_Halogenase_NPB"/>
</dbReference>
<dbReference type="Pfam" id="PF01494">
    <property type="entry name" value="FAD_binding_3"/>
    <property type="match status" value="1"/>
</dbReference>
<reference evidence="2 3" key="1">
    <citation type="journal article" date="2021" name="Pathogens">
        <title>Isolation and Characterization of Kingella bonacorsii sp. nov., A Novel Kingella Species Detected in a Stable Periodontitis Subject.</title>
        <authorList>
            <person name="Antezack A."/>
            <person name="Boxberger M."/>
            <person name="Rolland C."/>
            <person name="Monnet-Corti V."/>
            <person name="La Scola B."/>
        </authorList>
    </citation>
    <scope>NUCLEOTIDE SEQUENCE [LARGE SCALE GENOMIC DNA]</scope>
    <source>
        <strain evidence="2 3">Marseille-Q4569</strain>
    </source>
</reference>
<evidence type="ECO:0000313" key="3">
    <source>
        <dbReference type="Proteomes" id="UP000614058"/>
    </source>
</evidence>
<protein>
    <submittedName>
        <fullName evidence="2">NAD(P)/FAD-dependent oxidoreductase</fullName>
    </submittedName>
</protein>
<dbReference type="PANTHER" id="PTHR43747">
    <property type="entry name" value="FAD-BINDING PROTEIN"/>
    <property type="match status" value="1"/>
</dbReference>
<keyword evidence="3" id="KW-1185">Reference proteome</keyword>
<dbReference type="InterPro" id="IPR036188">
    <property type="entry name" value="FAD/NAD-bd_sf"/>
</dbReference>
<gene>
    <name evidence="2" type="ORF">JDW22_12775</name>
</gene>
<dbReference type="Proteomes" id="UP000614058">
    <property type="component" value="Unassembled WGS sequence"/>
</dbReference>
<sequence>MAKQYDVVIIGAGPAGSVAALLLRQQRFSVCVIEKQHFPRYVVGESLLPLGMDVLEEAGVLHIIENEPFQLKNGIAFTYQNHYTAFDFRHKHGKGKNFALQVDRARFDHLLILQAQQRGADVHFGETVISMDNSADPVQLKIQQNSGIQYDLHARFVLDASGYFRAVPRLLGWEITQGITQHNVYHTQINDRITHPKFDRNKNLIAVHPEYRDIWMWLIPLDNQRSSVGLVGQARYFKQAEDQAGRLLGASELLKKYFGEVPLFQKIMPQAEWDNGFPFHYIPSYSADVQANHGNGFALLGNAAGFLDPVFSSGISSAMYSAKLAVEVLTRQLNGEKVDWQSEYASRQGYGAQVFKTSIDNWYNGSLQDWVFNPSHSPESREMLCAVLAGYAWDSSNPYVRDAQLA</sequence>
<comment type="caution">
    <text evidence="2">The sequence shown here is derived from an EMBL/GenBank/DDBJ whole genome shotgun (WGS) entry which is preliminary data.</text>
</comment>
<organism evidence="2 3">
    <name type="scientific">Kingella bonacorsii</name>
    <dbReference type="NCBI Taxonomy" id="2796361"/>
    <lineage>
        <taxon>Bacteria</taxon>
        <taxon>Pseudomonadati</taxon>
        <taxon>Pseudomonadota</taxon>
        <taxon>Betaproteobacteria</taxon>
        <taxon>Neisseriales</taxon>
        <taxon>Neisseriaceae</taxon>
        <taxon>Kingella</taxon>
    </lineage>
</organism>
<dbReference type="PANTHER" id="PTHR43747:SF1">
    <property type="entry name" value="SLR1998 PROTEIN"/>
    <property type="match status" value="1"/>
</dbReference>
<dbReference type="Gene3D" id="3.50.50.60">
    <property type="entry name" value="FAD/NAD(P)-binding domain"/>
    <property type="match status" value="1"/>
</dbReference>
<dbReference type="EMBL" id="JAEHNZ010000006">
    <property type="protein sequence ID" value="MBK0397417.1"/>
    <property type="molecule type" value="Genomic_DNA"/>
</dbReference>
<feature type="domain" description="FAD-binding" evidence="1">
    <location>
        <begin position="5"/>
        <end position="336"/>
    </location>
</feature>
<name>A0ABS1BVX6_9NEIS</name>
<dbReference type="InterPro" id="IPR002938">
    <property type="entry name" value="FAD-bd"/>
</dbReference>
<dbReference type="SUPFAM" id="SSF51905">
    <property type="entry name" value="FAD/NAD(P)-binding domain"/>
    <property type="match status" value="1"/>
</dbReference>
<proteinExistence type="predicted"/>